<protein>
    <submittedName>
        <fullName evidence="6">Cellulose synthase/poly-beta-1,6-N-acetylglucosamine synthase-like glycosyltransferase</fullName>
    </submittedName>
</protein>
<dbReference type="InterPro" id="IPR029044">
    <property type="entry name" value="Nucleotide-diphossugar_trans"/>
</dbReference>
<keyword evidence="7" id="KW-1185">Reference proteome</keyword>
<reference evidence="6 7" key="1">
    <citation type="submission" date="2018-06" db="EMBL/GenBank/DDBJ databases">
        <title>Genomic Encyclopedia of Archaeal and Bacterial Type Strains, Phase II (KMG-II): from individual species to whole genera.</title>
        <authorList>
            <person name="Goeker M."/>
        </authorList>
    </citation>
    <scope>NUCLEOTIDE SEQUENCE [LARGE SCALE GENOMIC DNA]</scope>
    <source>
        <strain evidence="6 7">DSM 12408</strain>
    </source>
</reference>
<dbReference type="RefSeq" id="WP_066435408.1">
    <property type="nucleotide sequence ID" value="NZ_LZRN01000026.1"/>
</dbReference>
<dbReference type="SUPFAM" id="SSF53448">
    <property type="entry name" value="Nucleotide-diphospho-sugar transferases"/>
    <property type="match status" value="1"/>
</dbReference>
<dbReference type="Proteomes" id="UP000248987">
    <property type="component" value="Unassembled WGS sequence"/>
</dbReference>
<comment type="similarity">
    <text evidence="1">Belongs to the glycosyltransferase 2 family.</text>
</comment>
<dbReference type="InterPro" id="IPR001173">
    <property type="entry name" value="Glyco_trans_2-like"/>
</dbReference>
<evidence type="ECO:0000256" key="1">
    <source>
        <dbReference type="ARBA" id="ARBA00006739"/>
    </source>
</evidence>
<dbReference type="GO" id="GO:0016757">
    <property type="term" value="F:glycosyltransferase activity"/>
    <property type="evidence" value="ECO:0007669"/>
    <property type="project" value="UniProtKB-KW"/>
</dbReference>
<evidence type="ECO:0000256" key="3">
    <source>
        <dbReference type="ARBA" id="ARBA00022679"/>
    </source>
</evidence>
<feature type="transmembrane region" description="Helical" evidence="4">
    <location>
        <begin position="285"/>
        <end position="309"/>
    </location>
</feature>
<keyword evidence="4" id="KW-0812">Transmembrane</keyword>
<evidence type="ECO:0000256" key="2">
    <source>
        <dbReference type="ARBA" id="ARBA00022676"/>
    </source>
</evidence>
<keyword evidence="4" id="KW-0472">Membrane</keyword>
<comment type="caution">
    <text evidence="6">The sequence shown here is derived from an EMBL/GenBank/DDBJ whole genome shotgun (WGS) entry which is preliminary data.</text>
</comment>
<keyword evidence="2" id="KW-0328">Glycosyltransferase</keyword>
<evidence type="ECO:0000259" key="5">
    <source>
        <dbReference type="Pfam" id="PF00535"/>
    </source>
</evidence>
<dbReference type="STRING" id="49280.A9996_12460"/>
<dbReference type="PANTHER" id="PTHR43630:SF1">
    <property type="entry name" value="POLY-BETA-1,6-N-ACETYL-D-GLUCOSAMINE SYNTHASE"/>
    <property type="match status" value="1"/>
</dbReference>
<dbReference type="AlphaFoldDB" id="A0A1A7R2J9"/>
<evidence type="ECO:0000256" key="4">
    <source>
        <dbReference type="SAM" id="Phobius"/>
    </source>
</evidence>
<dbReference type="PANTHER" id="PTHR43630">
    <property type="entry name" value="POLY-BETA-1,6-N-ACETYL-D-GLUCOSAMINE SYNTHASE"/>
    <property type="match status" value="1"/>
</dbReference>
<feature type="transmembrane region" description="Helical" evidence="4">
    <location>
        <begin position="314"/>
        <end position="333"/>
    </location>
</feature>
<organism evidence="6 7">
    <name type="scientific">Gelidibacter algens</name>
    <dbReference type="NCBI Taxonomy" id="49280"/>
    <lineage>
        <taxon>Bacteria</taxon>
        <taxon>Pseudomonadati</taxon>
        <taxon>Bacteroidota</taxon>
        <taxon>Flavobacteriia</taxon>
        <taxon>Flavobacteriales</taxon>
        <taxon>Flavobacteriaceae</taxon>
        <taxon>Gelidibacter</taxon>
    </lineage>
</organism>
<accession>A0A1A7R2J9</accession>
<keyword evidence="3 6" id="KW-0808">Transferase</keyword>
<dbReference type="EMBL" id="QLLQ01000018">
    <property type="protein sequence ID" value="RAJ19855.1"/>
    <property type="molecule type" value="Genomic_DNA"/>
</dbReference>
<name>A0A1A7R2J9_9FLAO</name>
<feature type="transmembrane region" description="Helical" evidence="4">
    <location>
        <begin position="345"/>
        <end position="368"/>
    </location>
</feature>
<evidence type="ECO:0000313" key="7">
    <source>
        <dbReference type="Proteomes" id="UP000248987"/>
    </source>
</evidence>
<keyword evidence="4" id="KW-1133">Transmembrane helix</keyword>
<dbReference type="Pfam" id="PF00535">
    <property type="entry name" value="Glycos_transf_2"/>
    <property type="match status" value="1"/>
</dbReference>
<feature type="domain" description="Glycosyltransferase 2-like" evidence="5">
    <location>
        <begin position="41"/>
        <end position="174"/>
    </location>
</feature>
<dbReference type="Gene3D" id="3.90.550.10">
    <property type="entry name" value="Spore Coat Polysaccharide Biosynthesis Protein SpsA, Chain A"/>
    <property type="match status" value="1"/>
</dbReference>
<evidence type="ECO:0000313" key="6">
    <source>
        <dbReference type="EMBL" id="RAJ19855.1"/>
    </source>
</evidence>
<gene>
    <name evidence="6" type="ORF">LX77_03376</name>
</gene>
<proteinExistence type="inferred from homology"/>
<dbReference type="OrthoDB" id="9805625at2"/>
<sequence>MISIIIAVTLVYLLLIGSFCLGFDRVKTFELSDMKPKTRFSVIIPFRNEAKELPALLESISRLNYPKERFELIFVDDDSDDDSRNIVETFLASKGVGGANITVIHNVRSTNSPKKDAITLAISKANYDWIVTTDADCVLPKYWLDSFDELIQKQHPDLVVAPITYHYVTGFLQNFQLLDVLSLQGATIGGFGTKTPFLCNGANLAYTKQLFNAVNGFQGNAEVASGDDVFLLEKATRNNASNVHYLKCKHAVVATKALTSTADLLEQRVRWAAKSSAYKNLFGKFAGLIILTQNGLLIASLFLVGIGVLKPKELLYIFIIKFSIDFLLIYKSALFFDQKSHLKHYLLASLCYPFFSVYVAFIAVFKGYQWKGRSYRQ</sequence>